<dbReference type="HOGENOM" id="CLU_1864958_0_0_1"/>
<keyword evidence="2" id="KW-0472">Membrane</keyword>
<sequence>MAPCPKAVLALVLWYMDCQAGQHGWLSCVLLAGYYVLLVICKYVGAIMSPRKKQCPMPGRGDSTVGPATTHDTGARAPKGKGARPRAHRNHGQHRRPQRAGYPLASDDLLRQAAPICAAAHRCSVPKQPARGWPCLS</sequence>
<accession>M2QYG9</accession>
<dbReference type="AlphaFoldDB" id="M2QYG9"/>
<dbReference type="PROSITE" id="PS51257">
    <property type="entry name" value="PROKAR_LIPOPROTEIN"/>
    <property type="match status" value="1"/>
</dbReference>
<feature type="region of interest" description="Disordered" evidence="1">
    <location>
        <begin position="54"/>
        <end position="102"/>
    </location>
</feature>
<evidence type="ECO:0000256" key="2">
    <source>
        <dbReference type="SAM" id="Phobius"/>
    </source>
</evidence>
<keyword evidence="2" id="KW-1133">Transmembrane helix</keyword>
<keyword evidence="3" id="KW-0732">Signal</keyword>
<feature type="transmembrane region" description="Helical" evidence="2">
    <location>
        <begin position="24"/>
        <end position="44"/>
    </location>
</feature>
<reference evidence="5" key="2">
    <citation type="journal article" date="2013" name="PLoS Genet.">
        <title>Comparative genome structure, secondary metabolite, and effector coding capacity across Cochliobolus pathogens.</title>
        <authorList>
            <person name="Condon B.J."/>
            <person name="Leng Y."/>
            <person name="Wu D."/>
            <person name="Bushley K.E."/>
            <person name="Ohm R.A."/>
            <person name="Otillar R."/>
            <person name="Martin J."/>
            <person name="Schackwitz W."/>
            <person name="Grimwood J."/>
            <person name="MohdZainudin N."/>
            <person name="Xue C."/>
            <person name="Wang R."/>
            <person name="Manning V.A."/>
            <person name="Dhillon B."/>
            <person name="Tu Z.J."/>
            <person name="Steffenson B.J."/>
            <person name="Salamov A."/>
            <person name="Sun H."/>
            <person name="Lowry S."/>
            <person name="LaButti K."/>
            <person name="Han J."/>
            <person name="Copeland A."/>
            <person name="Lindquist E."/>
            <person name="Barry K."/>
            <person name="Schmutz J."/>
            <person name="Baker S.E."/>
            <person name="Ciuffetti L.M."/>
            <person name="Grigoriev I.V."/>
            <person name="Zhong S."/>
            <person name="Turgeon B.G."/>
        </authorList>
    </citation>
    <scope>NUCLEOTIDE SEQUENCE [LARGE SCALE GENOMIC DNA]</scope>
    <source>
        <strain evidence="5">ND90Pr / ATCC 201652</strain>
    </source>
</reference>
<reference evidence="4 5" key="1">
    <citation type="journal article" date="2012" name="PLoS Pathog.">
        <title>Diverse lifestyles and strategies of plant pathogenesis encoded in the genomes of eighteen Dothideomycetes fungi.</title>
        <authorList>
            <person name="Ohm R.A."/>
            <person name="Feau N."/>
            <person name="Henrissat B."/>
            <person name="Schoch C.L."/>
            <person name="Horwitz B.A."/>
            <person name="Barry K.W."/>
            <person name="Condon B.J."/>
            <person name="Copeland A.C."/>
            <person name="Dhillon B."/>
            <person name="Glaser F."/>
            <person name="Hesse C.N."/>
            <person name="Kosti I."/>
            <person name="LaButti K."/>
            <person name="Lindquist E.A."/>
            <person name="Lucas S."/>
            <person name="Salamov A.A."/>
            <person name="Bradshaw R.E."/>
            <person name="Ciuffetti L."/>
            <person name="Hamelin R.C."/>
            <person name="Kema G.H.J."/>
            <person name="Lawrence C."/>
            <person name="Scott J.A."/>
            <person name="Spatafora J.W."/>
            <person name="Turgeon B.G."/>
            <person name="de Wit P.J.G.M."/>
            <person name="Zhong S."/>
            <person name="Goodwin S.B."/>
            <person name="Grigoriev I.V."/>
        </authorList>
    </citation>
    <scope>NUCLEOTIDE SEQUENCE [LARGE SCALE GENOMIC DNA]</scope>
    <source>
        <strain evidence="5">ND90Pr / ATCC 201652</strain>
    </source>
</reference>
<dbReference type="GeneID" id="19136177"/>
<gene>
    <name evidence="4" type="ORF">COCSADRAFT_30109</name>
</gene>
<proteinExistence type="predicted"/>
<dbReference type="EMBL" id="KB445651">
    <property type="protein sequence ID" value="EMD60074.1"/>
    <property type="molecule type" value="Genomic_DNA"/>
</dbReference>
<name>M2QYG9_COCSN</name>
<evidence type="ECO:0000313" key="4">
    <source>
        <dbReference type="EMBL" id="EMD60074.1"/>
    </source>
</evidence>
<evidence type="ECO:0000256" key="1">
    <source>
        <dbReference type="SAM" id="MobiDB-lite"/>
    </source>
</evidence>
<protein>
    <submittedName>
        <fullName evidence="4">Uncharacterized protein</fullName>
    </submittedName>
</protein>
<organism evidence="4 5">
    <name type="scientific">Cochliobolus sativus (strain ND90Pr / ATCC 201652)</name>
    <name type="common">Common root rot and spot blotch fungus</name>
    <name type="synonym">Bipolaris sorokiniana</name>
    <dbReference type="NCBI Taxonomy" id="665912"/>
    <lineage>
        <taxon>Eukaryota</taxon>
        <taxon>Fungi</taxon>
        <taxon>Dikarya</taxon>
        <taxon>Ascomycota</taxon>
        <taxon>Pezizomycotina</taxon>
        <taxon>Dothideomycetes</taxon>
        <taxon>Pleosporomycetidae</taxon>
        <taxon>Pleosporales</taxon>
        <taxon>Pleosporineae</taxon>
        <taxon>Pleosporaceae</taxon>
        <taxon>Bipolaris</taxon>
    </lineage>
</organism>
<feature type="chain" id="PRO_5004023904" evidence="3">
    <location>
        <begin position="21"/>
        <end position="137"/>
    </location>
</feature>
<feature type="compositionally biased region" description="Basic residues" evidence="1">
    <location>
        <begin position="78"/>
        <end position="98"/>
    </location>
</feature>
<keyword evidence="2" id="KW-0812">Transmembrane</keyword>
<evidence type="ECO:0000256" key="3">
    <source>
        <dbReference type="SAM" id="SignalP"/>
    </source>
</evidence>
<feature type="signal peptide" evidence="3">
    <location>
        <begin position="1"/>
        <end position="20"/>
    </location>
</feature>
<keyword evidence="5" id="KW-1185">Reference proteome</keyword>
<dbReference type="Proteomes" id="UP000016934">
    <property type="component" value="Unassembled WGS sequence"/>
</dbReference>
<dbReference type="RefSeq" id="XP_007704035.1">
    <property type="nucleotide sequence ID" value="XM_007705845.1"/>
</dbReference>
<dbReference type="KEGG" id="bsc:COCSADRAFT_30109"/>
<evidence type="ECO:0000313" key="5">
    <source>
        <dbReference type="Proteomes" id="UP000016934"/>
    </source>
</evidence>